<dbReference type="EMBL" id="OU900104">
    <property type="protein sequence ID" value="CAG9855772.1"/>
    <property type="molecule type" value="Genomic_DNA"/>
</dbReference>
<organism evidence="4 5">
    <name type="scientific">Phyllotreta striolata</name>
    <name type="common">Striped flea beetle</name>
    <name type="synonym">Crioceris striolata</name>
    <dbReference type="NCBI Taxonomy" id="444603"/>
    <lineage>
        <taxon>Eukaryota</taxon>
        <taxon>Metazoa</taxon>
        <taxon>Ecdysozoa</taxon>
        <taxon>Arthropoda</taxon>
        <taxon>Hexapoda</taxon>
        <taxon>Insecta</taxon>
        <taxon>Pterygota</taxon>
        <taxon>Neoptera</taxon>
        <taxon>Endopterygota</taxon>
        <taxon>Coleoptera</taxon>
        <taxon>Polyphaga</taxon>
        <taxon>Cucujiformia</taxon>
        <taxon>Chrysomeloidea</taxon>
        <taxon>Chrysomelidae</taxon>
        <taxon>Galerucinae</taxon>
        <taxon>Alticini</taxon>
        <taxon>Phyllotreta</taxon>
    </lineage>
</organism>
<dbReference type="AlphaFoldDB" id="A0A9N9TD41"/>
<evidence type="ECO:0000313" key="4">
    <source>
        <dbReference type="EMBL" id="CAG9855772.1"/>
    </source>
</evidence>
<gene>
    <name evidence="4" type="ORF">PHYEVI_LOCUS2214</name>
</gene>
<name>A0A9N9TD41_PHYSR</name>
<dbReference type="OrthoDB" id="10257948at2759"/>
<evidence type="ECO:0000259" key="3">
    <source>
        <dbReference type="Pfam" id="PF00085"/>
    </source>
</evidence>
<evidence type="ECO:0000313" key="5">
    <source>
        <dbReference type="Proteomes" id="UP001153712"/>
    </source>
</evidence>
<dbReference type="InterPro" id="IPR013766">
    <property type="entry name" value="Thioredoxin_domain"/>
</dbReference>
<dbReference type="Gene3D" id="3.40.30.10">
    <property type="entry name" value="Glutaredoxin"/>
    <property type="match status" value="1"/>
</dbReference>
<dbReference type="PANTHER" id="PTHR21148">
    <property type="entry name" value="THIOREDOXIN DOMAIN-CONTAINING PROTEIN 9"/>
    <property type="match status" value="1"/>
</dbReference>
<dbReference type="Proteomes" id="UP001153712">
    <property type="component" value="Chromosome 11"/>
</dbReference>
<feature type="region of interest" description="Disordered" evidence="2">
    <location>
        <begin position="178"/>
        <end position="203"/>
    </location>
</feature>
<sequence>MNSVEQNLLHVTKAIEKQVDTVIEQIENLDTTDLEQIRKNRVKELKKYEEQKRIWLQNDHGKYEELPEEKCFFDVIKKSDNVVLHFYRDATPRCAIVDMHLKILAPRHIETKFTKLNAEKCPFLVEKLKIKVLPSIVLIQNGIMIDKIIGFTQLGNTDDFTTELLEWRIAQNSIIKYDGDLSTPPDQQRNKKGSKKIRSRDDDDLDIEEYGILAESAKSEANIRNDVPELTPEEAAELGL</sequence>
<protein>
    <recommendedName>
        <fullName evidence="1">Thioredoxin domain-containing protein 9</fullName>
    </recommendedName>
</protein>
<dbReference type="InterPro" id="IPR036249">
    <property type="entry name" value="Thioredoxin-like_sf"/>
</dbReference>
<keyword evidence="5" id="KW-1185">Reference proteome</keyword>
<feature type="domain" description="Thioredoxin" evidence="3">
    <location>
        <begin position="70"/>
        <end position="153"/>
    </location>
</feature>
<reference evidence="4" key="1">
    <citation type="submission" date="2022-01" db="EMBL/GenBank/DDBJ databases">
        <authorList>
            <person name="King R."/>
        </authorList>
    </citation>
    <scope>NUCLEOTIDE SEQUENCE</scope>
</reference>
<proteinExistence type="predicted"/>
<accession>A0A9N9TD41</accession>
<dbReference type="Pfam" id="PF00085">
    <property type="entry name" value="Thioredoxin"/>
    <property type="match status" value="1"/>
</dbReference>
<evidence type="ECO:0000256" key="1">
    <source>
        <dbReference type="ARBA" id="ARBA00026148"/>
    </source>
</evidence>
<evidence type="ECO:0000256" key="2">
    <source>
        <dbReference type="SAM" id="MobiDB-lite"/>
    </source>
</evidence>
<dbReference type="SUPFAM" id="SSF52833">
    <property type="entry name" value="Thioredoxin-like"/>
    <property type="match status" value="1"/>
</dbReference>
<dbReference type="CDD" id="cd02989">
    <property type="entry name" value="Phd_like_TxnDC9"/>
    <property type="match status" value="1"/>
</dbReference>